<accession>A0A383E4U5</accession>
<protein>
    <submittedName>
        <fullName evidence="1">Uncharacterized protein</fullName>
    </submittedName>
</protein>
<sequence>MSTVVLRPEQELVWSNQFPQAAYRPRDVAKQRELVRTSDQSERQARGGFRVFAQVRGLGCIDLGDRRSRVQ</sequence>
<evidence type="ECO:0000313" key="1">
    <source>
        <dbReference type="EMBL" id="SVE51118.1"/>
    </source>
</evidence>
<reference evidence="1" key="1">
    <citation type="submission" date="2018-05" db="EMBL/GenBank/DDBJ databases">
        <authorList>
            <person name="Lanie J.A."/>
            <person name="Ng W.-L."/>
            <person name="Kazmierczak K.M."/>
            <person name="Andrzejewski T.M."/>
            <person name="Davidsen T.M."/>
            <person name="Wayne K.J."/>
            <person name="Tettelin H."/>
            <person name="Glass J.I."/>
            <person name="Rusch D."/>
            <person name="Podicherti R."/>
            <person name="Tsui H.-C.T."/>
            <person name="Winkler M.E."/>
        </authorList>
    </citation>
    <scope>NUCLEOTIDE SEQUENCE</scope>
</reference>
<organism evidence="1">
    <name type="scientific">marine metagenome</name>
    <dbReference type="NCBI Taxonomy" id="408172"/>
    <lineage>
        <taxon>unclassified sequences</taxon>
        <taxon>metagenomes</taxon>
        <taxon>ecological metagenomes</taxon>
    </lineage>
</organism>
<dbReference type="AlphaFoldDB" id="A0A383E4U5"/>
<feature type="non-terminal residue" evidence="1">
    <location>
        <position position="71"/>
    </location>
</feature>
<dbReference type="EMBL" id="UINC01222365">
    <property type="protein sequence ID" value="SVE51118.1"/>
    <property type="molecule type" value="Genomic_DNA"/>
</dbReference>
<name>A0A383E4U5_9ZZZZ</name>
<gene>
    <name evidence="1" type="ORF">METZ01_LOCUS503972</name>
</gene>
<proteinExistence type="predicted"/>